<proteinExistence type="predicted"/>
<dbReference type="EMBL" id="BJXB01000004">
    <property type="protein sequence ID" value="GEM45695.1"/>
    <property type="molecule type" value="Genomic_DNA"/>
</dbReference>
<feature type="chain" id="PRO_5021996293" description="MYXO-CTERM domain-containing protein" evidence="2">
    <location>
        <begin position="23"/>
        <end position="78"/>
    </location>
</feature>
<comment type="caution">
    <text evidence="3">The sequence shown here is derived from an EMBL/GenBank/DDBJ whole genome shotgun (WGS) entry which is preliminary data.</text>
</comment>
<dbReference type="NCBIfam" id="NF041742">
    <property type="entry name" value="WGxxGxxG_fam"/>
    <property type="match status" value="1"/>
</dbReference>
<keyword evidence="4" id="KW-1185">Reference proteome</keyword>
<reference evidence="3 4" key="1">
    <citation type="submission" date="2019-07" db="EMBL/GenBank/DDBJ databases">
        <title>Whole genome shotgun sequence of Deinococcus cellulosilyticus NBRC 106333.</title>
        <authorList>
            <person name="Hosoyama A."/>
            <person name="Uohara A."/>
            <person name="Ohji S."/>
            <person name="Ichikawa N."/>
        </authorList>
    </citation>
    <scope>NUCLEOTIDE SEQUENCE [LARGE SCALE GENOMIC DNA]</scope>
    <source>
        <strain evidence="3 4">NBRC 106333</strain>
    </source>
</reference>
<dbReference type="AlphaFoldDB" id="A0A511MYM2"/>
<dbReference type="RefSeq" id="WP_146883210.1">
    <property type="nucleotide sequence ID" value="NZ_BJXB01000004.1"/>
</dbReference>
<evidence type="ECO:0000313" key="4">
    <source>
        <dbReference type="Proteomes" id="UP000321306"/>
    </source>
</evidence>
<dbReference type="Proteomes" id="UP000321306">
    <property type="component" value="Unassembled WGS sequence"/>
</dbReference>
<keyword evidence="1" id="KW-0472">Membrane</keyword>
<feature type="signal peptide" evidence="2">
    <location>
        <begin position="1"/>
        <end position="22"/>
    </location>
</feature>
<keyword evidence="2" id="KW-0732">Signal</keyword>
<dbReference type="InterPro" id="IPR024038">
    <property type="entry name" value="MYXO-CTERM"/>
</dbReference>
<keyword evidence="1" id="KW-1133">Transmembrane helix</keyword>
<accession>A0A511MYM2</accession>
<evidence type="ECO:0000256" key="2">
    <source>
        <dbReference type="SAM" id="SignalP"/>
    </source>
</evidence>
<gene>
    <name evidence="3" type="ORF">DC3_13300</name>
</gene>
<dbReference type="NCBIfam" id="NF038039">
    <property type="entry name" value="WGxxGxxG-CTERM"/>
    <property type="match status" value="1"/>
</dbReference>
<evidence type="ECO:0008006" key="5">
    <source>
        <dbReference type="Google" id="ProtNLM"/>
    </source>
</evidence>
<sequence>MKKLAQIFIVAALGLIPASALAQTTDDTPADTNIATQMDDRNEADFPWGLLGLLGLAGLAGRRRHDDRTVHTNTNRTH</sequence>
<protein>
    <recommendedName>
        <fullName evidence="5">MYXO-CTERM domain-containing protein</fullName>
    </recommendedName>
</protein>
<evidence type="ECO:0000313" key="3">
    <source>
        <dbReference type="EMBL" id="GEM45695.1"/>
    </source>
</evidence>
<evidence type="ECO:0000256" key="1">
    <source>
        <dbReference type="SAM" id="Phobius"/>
    </source>
</evidence>
<feature type="transmembrane region" description="Helical" evidence="1">
    <location>
        <begin position="46"/>
        <end position="62"/>
    </location>
</feature>
<dbReference type="NCBIfam" id="TIGR03901">
    <property type="entry name" value="MYXO-CTERM"/>
    <property type="match status" value="1"/>
</dbReference>
<name>A0A511MYM2_DEIC1</name>
<organism evidence="3 4">
    <name type="scientific">Deinococcus cellulosilyticus (strain DSM 18568 / NBRC 106333 / KACC 11606 / 5516J-15)</name>
    <dbReference type="NCBI Taxonomy" id="1223518"/>
    <lineage>
        <taxon>Bacteria</taxon>
        <taxon>Thermotogati</taxon>
        <taxon>Deinococcota</taxon>
        <taxon>Deinococci</taxon>
        <taxon>Deinococcales</taxon>
        <taxon>Deinococcaceae</taxon>
        <taxon>Deinococcus</taxon>
    </lineage>
</organism>
<keyword evidence="1" id="KW-0812">Transmembrane</keyword>